<evidence type="ECO:0000259" key="1">
    <source>
        <dbReference type="Pfam" id="PF13556"/>
    </source>
</evidence>
<evidence type="ECO:0000313" key="2">
    <source>
        <dbReference type="EMBL" id="RCA11551.1"/>
    </source>
</evidence>
<comment type="caution">
    <text evidence="2">The sequence shown here is derived from an EMBL/GenBank/DDBJ whole genome shotgun (WGS) entry which is preliminary data.</text>
</comment>
<dbReference type="InterPro" id="IPR042070">
    <property type="entry name" value="PucR_C-HTH_sf"/>
</dbReference>
<dbReference type="AlphaFoldDB" id="A0A367CG01"/>
<name>A0A367CG01_9ENTE</name>
<dbReference type="InterPro" id="IPR025736">
    <property type="entry name" value="PucR_C-HTH_dom"/>
</dbReference>
<dbReference type="InterPro" id="IPR009057">
    <property type="entry name" value="Homeodomain-like_sf"/>
</dbReference>
<feature type="domain" description="PucR C-terminal helix-turn-helix" evidence="1">
    <location>
        <begin position="233"/>
        <end position="279"/>
    </location>
</feature>
<dbReference type="Gene3D" id="1.10.10.2840">
    <property type="entry name" value="PucR C-terminal helix-turn-helix domain"/>
    <property type="match status" value="1"/>
</dbReference>
<accession>A0A367CG01</accession>
<dbReference type="SUPFAM" id="SSF46689">
    <property type="entry name" value="Homeodomain-like"/>
    <property type="match status" value="1"/>
</dbReference>
<evidence type="ECO:0000313" key="3">
    <source>
        <dbReference type="Proteomes" id="UP000252797"/>
    </source>
</evidence>
<dbReference type="Pfam" id="PF13556">
    <property type="entry name" value="HTH_30"/>
    <property type="match status" value="1"/>
</dbReference>
<reference evidence="2 3" key="1">
    <citation type="submission" date="2015-06" db="EMBL/GenBank/DDBJ databases">
        <title>The Genome Sequence of Enterococcus durans 4EA1.</title>
        <authorList>
            <consortium name="The Broad Institute Genomics Platform"/>
            <consortium name="The Broad Institute Genome Sequencing Center for Infectious Disease"/>
            <person name="Earl A.M."/>
            <person name="Van Tyne D."/>
            <person name="Lebreton F."/>
            <person name="Saavedra J.T."/>
            <person name="Gilmore M.S."/>
            <person name="Manson Mcguire A."/>
            <person name="Clock S."/>
            <person name="Crupain M."/>
            <person name="Rangan U."/>
            <person name="Young S."/>
            <person name="Abouelleil A."/>
            <person name="Cao P."/>
            <person name="Chapman S.B."/>
            <person name="Griggs A."/>
            <person name="Priest M."/>
            <person name="Shea T."/>
            <person name="Wortman J."/>
            <person name="Nusbaum C."/>
            <person name="Birren B."/>
        </authorList>
    </citation>
    <scope>NUCLEOTIDE SEQUENCE [LARGE SCALE GENOMIC DNA]</scope>
    <source>
        <strain evidence="2 3">4EA1</strain>
    </source>
</reference>
<dbReference type="Proteomes" id="UP000252797">
    <property type="component" value="Unassembled WGS sequence"/>
</dbReference>
<dbReference type="RefSeq" id="WP_113846167.1">
    <property type="nucleotide sequence ID" value="NZ_JADPAK010000029.1"/>
</dbReference>
<dbReference type="STRING" id="53345.LIU_12065"/>
<protein>
    <recommendedName>
        <fullName evidence="1">PucR C-terminal helix-turn-helix domain-containing protein</fullName>
    </recommendedName>
</protein>
<dbReference type="EMBL" id="LEPB01000004">
    <property type="protein sequence ID" value="RCA11551.1"/>
    <property type="molecule type" value="Genomic_DNA"/>
</dbReference>
<organism evidence="2 3">
    <name type="scientific">Enterococcus durans</name>
    <dbReference type="NCBI Taxonomy" id="53345"/>
    <lineage>
        <taxon>Bacteria</taxon>
        <taxon>Bacillati</taxon>
        <taxon>Bacillota</taxon>
        <taxon>Bacilli</taxon>
        <taxon>Lactobacillales</taxon>
        <taxon>Enterococcaceae</taxon>
        <taxon>Enterococcus</taxon>
    </lineage>
</organism>
<gene>
    <name evidence="2" type="ORF">EA71_02316</name>
</gene>
<proteinExistence type="predicted"/>
<sequence length="283" mass="33446">MNMTKLIELYPNAQRKKHPASDEKILSLLIENEFLWIEKNSLSSQELNLLEALFPNTINAATHVWYQFLFENKPISLDNSYRIIQLHVTPRTGFLKKEWQETIREMFFSLEDFFFYTETDALIIEKKQTGYLDVTELNGIFLSLDTDFDITTQAFVGTFHLPTQDLPDLFFEERKIFLQEKQHFGAYNRTTTLSEIALQHYTRETIEKSSLMHSYREILKQAEMEGIILELWRNLGNISSTAKALFLHRNTLKYKIEKFQEQTGFNLKEANDLLFCYLILLQN</sequence>